<dbReference type="SUPFAM" id="SSF56349">
    <property type="entry name" value="DNA breaking-rejoining enzymes"/>
    <property type="match status" value="1"/>
</dbReference>
<gene>
    <name evidence="3" type="ORF">ACFOHL_15095</name>
</gene>
<reference evidence="4" key="1">
    <citation type="journal article" date="2019" name="Int. J. Syst. Evol. Microbiol.">
        <title>The Global Catalogue of Microorganisms (GCM) 10K type strain sequencing project: providing services to taxonomists for standard genome sequencing and annotation.</title>
        <authorList>
            <consortium name="The Broad Institute Genomics Platform"/>
            <consortium name="The Broad Institute Genome Sequencing Center for Infectious Disease"/>
            <person name="Wu L."/>
            <person name="Ma J."/>
        </authorList>
    </citation>
    <scope>NUCLEOTIDE SEQUENCE [LARGE SCALE GENOMIC DNA]</scope>
    <source>
        <strain evidence="4">KCTC 52473</strain>
    </source>
</reference>
<feature type="domain" description="Tyr recombinase" evidence="2">
    <location>
        <begin position="40"/>
        <end position="110"/>
    </location>
</feature>
<dbReference type="Pfam" id="PF13495">
    <property type="entry name" value="Phage_int_SAM_4"/>
    <property type="match status" value="1"/>
</dbReference>
<evidence type="ECO:0000313" key="4">
    <source>
        <dbReference type="Proteomes" id="UP001595478"/>
    </source>
</evidence>
<dbReference type="PROSITE" id="PS51898">
    <property type="entry name" value="TYR_RECOMBINASE"/>
    <property type="match status" value="1"/>
</dbReference>
<proteinExistence type="predicted"/>
<comment type="caution">
    <text evidence="3">The sequence shown here is derived from an EMBL/GenBank/DDBJ whole genome shotgun (WGS) entry which is preliminary data.</text>
</comment>
<accession>A0ABV7FUD3</accession>
<sequence>MSSTFLTQISDFMYRKRYAKSTIESYLFVIKGFIRFHNYKHPIMLTPSEVADFFALASGAHKLPIALLYGSGLRLMECLRLRCQDIDFDYKAVRVWNSKGGRHRIITLAD</sequence>
<dbReference type="Proteomes" id="UP001595478">
    <property type="component" value="Unassembled WGS sequence"/>
</dbReference>
<dbReference type="InterPro" id="IPR011010">
    <property type="entry name" value="DNA_brk_join_enz"/>
</dbReference>
<dbReference type="Gene3D" id="1.10.443.10">
    <property type="entry name" value="Intergrase catalytic core"/>
    <property type="match status" value="1"/>
</dbReference>
<dbReference type="InterPro" id="IPR002104">
    <property type="entry name" value="Integrase_catalytic"/>
</dbReference>
<organism evidence="3 4">
    <name type="scientific">Agaribacter flavus</name>
    <dbReference type="NCBI Taxonomy" id="1902781"/>
    <lineage>
        <taxon>Bacteria</taxon>
        <taxon>Pseudomonadati</taxon>
        <taxon>Pseudomonadota</taxon>
        <taxon>Gammaproteobacteria</taxon>
        <taxon>Alteromonadales</taxon>
        <taxon>Alteromonadaceae</taxon>
        <taxon>Agaribacter</taxon>
    </lineage>
</organism>
<name>A0ABV7FUD3_9ALTE</name>
<keyword evidence="1" id="KW-0233">DNA recombination</keyword>
<dbReference type="RefSeq" id="WP_376921076.1">
    <property type="nucleotide sequence ID" value="NZ_JBHRSW010000043.1"/>
</dbReference>
<dbReference type="InterPro" id="IPR004107">
    <property type="entry name" value="Integrase_SAM-like_N"/>
</dbReference>
<protein>
    <submittedName>
        <fullName evidence="3">Phage integrase N-terminal SAM-like domain-containing protein</fullName>
    </submittedName>
</protein>
<evidence type="ECO:0000259" key="2">
    <source>
        <dbReference type="PROSITE" id="PS51898"/>
    </source>
</evidence>
<dbReference type="EMBL" id="JBHRSW010000043">
    <property type="protein sequence ID" value="MFC3122949.1"/>
    <property type="molecule type" value="Genomic_DNA"/>
</dbReference>
<dbReference type="InterPro" id="IPR013762">
    <property type="entry name" value="Integrase-like_cat_sf"/>
</dbReference>
<evidence type="ECO:0000313" key="3">
    <source>
        <dbReference type="EMBL" id="MFC3122949.1"/>
    </source>
</evidence>
<evidence type="ECO:0000256" key="1">
    <source>
        <dbReference type="ARBA" id="ARBA00023172"/>
    </source>
</evidence>
<keyword evidence="4" id="KW-1185">Reference proteome</keyword>